<feature type="domain" description="Type II methyltransferase M.TaqI-like" evidence="7">
    <location>
        <begin position="341"/>
        <end position="567"/>
    </location>
</feature>
<dbReference type="REBASE" id="721931">
    <property type="entry name" value="GanBJF12ORF6205P"/>
</dbReference>
<dbReference type="Pfam" id="PF07669">
    <property type="entry name" value="Eco57I"/>
    <property type="match status" value="1"/>
</dbReference>
<evidence type="ECO:0000256" key="3">
    <source>
        <dbReference type="ARBA" id="ARBA00022679"/>
    </source>
</evidence>
<dbReference type="InterPro" id="IPR011639">
    <property type="entry name" value="MethylTrfase_TaqI-like_dom"/>
</dbReference>
<proteinExistence type="predicted"/>
<sequence>MQTLEKEQRNQLERTIKQARKIAETAAQNALEALGVGEPKPFEHLNEEERELRRQLRAHGRQLGDIKHSDGRQDIRQLTEEVAYEHWHRMLFARFLAENKLLMYPDPEHPVPLTLEECEELAPDEGAENGWELAARYAAQMLPQIFSPDSPVFKLKLPAEYQHPLEKLLVELPVAIFTATDSLGWVYQFWQAKKKDEVNAAEVKIGARELPAVTQLFTEPYMVSFLLDNALGAWWAMKKLSETDLKTAQSEAELRQKIAIDGVPLSYLRFVQEDGEDGKQWTPAAGKFADWPSSLAKLKTLDPCCGSGHFLVSALLMLVPMRMTDENLTAQEAVDAVLRDNLHGLELDPRCVEIAAFALALTAWTYPNAGGYRKLPELHIACTGLSVGASKAEWRQLGLGKHNLTIALSWLHDTFEQAPLLGSLIDPKMSLMEKGYLKDGELEHALAQALSQENTNTSDSQHEIAVSAQGLAKATALLSQSYQWVITNVPYLARGKQSEALKQFCDAHYPAAKNDLATVFLERCLKLCQKGGTASIVLPQNWLFLTSYKKFREQLLKKDTWHLIARLGEHGFDSSAAAGAFVAMITLSRGNAKSNDGELFQNKTEKPEFIRGIDVSEPRTAQEKAQQLLTDEIKSVEQAKQLGNPDARITFEEGDSETLLSEYASSLVGIQTGDYPRFALSFWELEKFGNGWVKYERPGNGEVDRTEAILWEDGYGKLYDLVVEKLGENGVGAWLRGWDAWGKNGVSIQLMRNLSSSIYSGALYDQMLAVLLPKKEEYLLPIWCFCASPEYNQAVRRIDQKLNVTNATLVKVPFDLDYWTKVAETKYPNGLPKPYTDDPTQWIFHGHPCGSVIWDDEKKWTAQGEYRTDSSVLHTAVARLLGYRWPAERDESMELADEQRHWVAQSQNLNVHADKDGIVCIPALRGEAPAADRLLKLLAAAYGDTWSHGVLNQLLKNADHEGKSLETWLRDKFFSQHCKIFQHRPFIWHIWDGLKDGFSALVNYHKLDYKLLETLIYSYLGDWITRQQQDSKNGIDGAEERLAAAETLKKSLERILNGESPYDIFVRWKSLAEQPIGWHPDLNDGVRLNIRPFMTAPDIRKKGAGVLRDKPNINWNKDRGKDVESAPWYHEFQGDRINDHHLSLAEKRAAKDKK</sequence>
<gene>
    <name evidence="8" type="ORF">QP018_06205</name>
</gene>
<protein>
    <recommendedName>
        <fullName evidence="1">site-specific DNA-methyltransferase (adenine-specific)</fullName>
        <ecNumber evidence="1">2.1.1.72</ecNumber>
    </recommendedName>
</protein>
<keyword evidence="9" id="KW-1185">Reference proteome</keyword>
<keyword evidence="2 8" id="KW-0489">Methyltransferase</keyword>
<dbReference type="PANTHER" id="PTHR33841">
    <property type="entry name" value="DNA METHYLTRANSFERASE YEEA-RELATED"/>
    <property type="match status" value="1"/>
</dbReference>
<organism evidence="8 9">
    <name type="scientific">Gallibacterium anatis</name>
    <dbReference type="NCBI Taxonomy" id="750"/>
    <lineage>
        <taxon>Bacteria</taxon>
        <taxon>Pseudomonadati</taxon>
        <taxon>Pseudomonadota</taxon>
        <taxon>Gammaproteobacteria</taxon>
        <taxon>Pasteurellales</taxon>
        <taxon>Pasteurellaceae</taxon>
        <taxon>Gallibacterium</taxon>
    </lineage>
</organism>
<dbReference type="EMBL" id="CP126975">
    <property type="protein sequence ID" value="WIM80818.1"/>
    <property type="molecule type" value="Genomic_DNA"/>
</dbReference>
<dbReference type="PANTHER" id="PTHR33841:SF1">
    <property type="entry name" value="DNA METHYLTRANSFERASE A"/>
    <property type="match status" value="1"/>
</dbReference>
<evidence type="ECO:0000256" key="1">
    <source>
        <dbReference type="ARBA" id="ARBA00011900"/>
    </source>
</evidence>
<dbReference type="AlphaFoldDB" id="A0AAX3XF35"/>
<dbReference type="EC" id="2.1.1.72" evidence="1"/>
<comment type="catalytic activity">
    <reaction evidence="5">
        <text>a 2'-deoxyadenosine in DNA + S-adenosyl-L-methionine = an N(6)-methyl-2'-deoxyadenosine in DNA + S-adenosyl-L-homocysteine + H(+)</text>
        <dbReference type="Rhea" id="RHEA:15197"/>
        <dbReference type="Rhea" id="RHEA-COMP:12418"/>
        <dbReference type="Rhea" id="RHEA-COMP:12419"/>
        <dbReference type="ChEBI" id="CHEBI:15378"/>
        <dbReference type="ChEBI" id="CHEBI:57856"/>
        <dbReference type="ChEBI" id="CHEBI:59789"/>
        <dbReference type="ChEBI" id="CHEBI:90615"/>
        <dbReference type="ChEBI" id="CHEBI:90616"/>
        <dbReference type="EC" id="2.1.1.72"/>
    </reaction>
</comment>
<evidence type="ECO:0000256" key="6">
    <source>
        <dbReference type="SAM" id="Coils"/>
    </source>
</evidence>
<dbReference type="SUPFAM" id="SSF53335">
    <property type="entry name" value="S-adenosyl-L-methionine-dependent methyltransferases"/>
    <property type="match status" value="1"/>
</dbReference>
<evidence type="ECO:0000256" key="4">
    <source>
        <dbReference type="ARBA" id="ARBA00022691"/>
    </source>
</evidence>
<keyword evidence="3" id="KW-0808">Transferase</keyword>
<keyword evidence="6" id="KW-0175">Coiled coil</keyword>
<name>A0AAX3XF35_9PAST</name>
<evidence type="ECO:0000259" key="7">
    <source>
        <dbReference type="Pfam" id="PF07669"/>
    </source>
</evidence>
<accession>A0AAX3XF35</accession>
<evidence type="ECO:0000256" key="2">
    <source>
        <dbReference type="ARBA" id="ARBA00022603"/>
    </source>
</evidence>
<dbReference type="Proteomes" id="UP001226750">
    <property type="component" value="Chromosome"/>
</dbReference>
<dbReference type="GO" id="GO:0009007">
    <property type="term" value="F:site-specific DNA-methyltransferase (adenine-specific) activity"/>
    <property type="evidence" value="ECO:0007669"/>
    <property type="project" value="UniProtKB-EC"/>
</dbReference>
<evidence type="ECO:0000256" key="5">
    <source>
        <dbReference type="ARBA" id="ARBA00047942"/>
    </source>
</evidence>
<dbReference type="InterPro" id="IPR029063">
    <property type="entry name" value="SAM-dependent_MTases_sf"/>
</dbReference>
<reference evidence="8 9" key="1">
    <citation type="submission" date="2023-06" db="EMBL/GenBank/DDBJ databases">
        <title>Complete Genome Sequence of Gallibacterium anatis Strain BJF12, Isolated from a chicken with diarrhea.</title>
        <authorList>
            <person name="Guo F."/>
            <person name="Bu W."/>
            <person name="Xu F."/>
            <person name="Wen T."/>
        </authorList>
    </citation>
    <scope>NUCLEOTIDE SEQUENCE [LARGE SCALE GENOMIC DNA]</scope>
    <source>
        <strain evidence="8 9">BJF12</strain>
    </source>
</reference>
<dbReference type="GO" id="GO:0006304">
    <property type="term" value="P:DNA modification"/>
    <property type="evidence" value="ECO:0007669"/>
    <property type="project" value="InterPro"/>
</dbReference>
<dbReference type="RefSeq" id="WP_285091718.1">
    <property type="nucleotide sequence ID" value="NZ_CP126975.1"/>
</dbReference>
<dbReference type="GO" id="GO:0032259">
    <property type="term" value="P:methylation"/>
    <property type="evidence" value="ECO:0007669"/>
    <property type="project" value="UniProtKB-KW"/>
</dbReference>
<evidence type="ECO:0000313" key="8">
    <source>
        <dbReference type="EMBL" id="WIM80818.1"/>
    </source>
</evidence>
<feature type="coiled-coil region" evidence="6">
    <location>
        <begin position="9"/>
        <end position="62"/>
    </location>
</feature>
<keyword evidence="4" id="KW-0949">S-adenosyl-L-methionine</keyword>
<dbReference type="Gene3D" id="3.40.50.150">
    <property type="entry name" value="Vaccinia Virus protein VP39"/>
    <property type="match status" value="1"/>
</dbReference>
<dbReference type="PRINTS" id="PR00507">
    <property type="entry name" value="N12N6MTFRASE"/>
</dbReference>
<dbReference type="InterPro" id="IPR050953">
    <property type="entry name" value="N4_N6_ade-DNA_methylase"/>
</dbReference>
<evidence type="ECO:0000313" key="9">
    <source>
        <dbReference type="Proteomes" id="UP001226750"/>
    </source>
</evidence>